<reference evidence="4" key="1">
    <citation type="journal article" date="2019" name="Int. J. Syst. Evol. Microbiol.">
        <title>The Global Catalogue of Microorganisms (GCM) 10K type strain sequencing project: providing services to taxonomists for standard genome sequencing and annotation.</title>
        <authorList>
            <consortium name="The Broad Institute Genomics Platform"/>
            <consortium name="The Broad Institute Genome Sequencing Center for Infectious Disease"/>
            <person name="Wu L."/>
            <person name="Ma J."/>
        </authorList>
    </citation>
    <scope>NUCLEOTIDE SEQUENCE [LARGE SCALE GENOMIC DNA]</scope>
    <source>
        <strain evidence="4">TBRC 7912</strain>
    </source>
</reference>
<organism evidence="3 4">
    <name type="scientific">Streptosporangium jomthongense</name>
    <dbReference type="NCBI Taxonomy" id="1193683"/>
    <lineage>
        <taxon>Bacteria</taxon>
        <taxon>Bacillati</taxon>
        <taxon>Actinomycetota</taxon>
        <taxon>Actinomycetes</taxon>
        <taxon>Streptosporangiales</taxon>
        <taxon>Streptosporangiaceae</taxon>
        <taxon>Streptosporangium</taxon>
    </lineage>
</organism>
<dbReference type="SMART" id="SM00822">
    <property type="entry name" value="PKS_KR"/>
    <property type="match status" value="1"/>
</dbReference>
<dbReference type="InterPro" id="IPR020904">
    <property type="entry name" value="Sc_DH/Rdtase_CS"/>
</dbReference>
<dbReference type="InterPro" id="IPR002347">
    <property type="entry name" value="SDR_fam"/>
</dbReference>
<dbReference type="RefSeq" id="WP_352015995.1">
    <property type="nucleotide sequence ID" value="NZ_JBHSBC010000022.1"/>
</dbReference>
<protein>
    <submittedName>
        <fullName evidence="3">SDR family NAD(P)-dependent oxidoreductase</fullName>
        <ecNumber evidence="3">1.1.1.-</ecNumber>
    </submittedName>
</protein>
<dbReference type="InterPro" id="IPR057326">
    <property type="entry name" value="KR_dom"/>
</dbReference>
<evidence type="ECO:0000313" key="4">
    <source>
        <dbReference type="Proteomes" id="UP001595698"/>
    </source>
</evidence>
<feature type="domain" description="Ketoreductase" evidence="2">
    <location>
        <begin position="12"/>
        <end position="191"/>
    </location>
</feature>
<dbReference type="PRINTS" id="PR00080">
    <property type="entry name" value="SDRFAMILY"/>
</dbReference>
<dbReference type="PROSITE" id="PS00061">
    <property type="entry name" value="ADH_SHORT"/>
    <property type="match status" value="1"/>
</dbReference>
<evidence type="ECO:0000313" key="3">
    <source>
        <dbReference type="EMBL" id="MFC3983007.1"/>
    </source>
</evidence>
<comment type="similarity">
    <text evidence="1">Belongs to the short-chain dehydrogenases/reductases (SDR) family.</text>
</comment>
<name>A0ABV8F2W7_9ACTN</name>
<keyword evidence="3" id="KW-0560">Oxidoreductase</keyword>
<evidence type="ECO:0000256" key="1">
    <source>
        <dbReference type="ARBA" id="ARBA00006484"/>
    </source>
</evidence>
<dbReference type="NCBIfam" id="NF005559">
    <property type="entry name" value="PRK07231.1"/>
    <property type="match status" value="1"/>
</dbReference>
<dbReference type="Gene3D" id="3.40.50.720">
    <property type="entry name" value="NAD(P)-binding Rossmann-like Domain"/>
    <property type="match status" value="1"/>
</dbReference>
<keyword evidence="4" id="KW-1185">Reference proteome</keyword>
<evidence type="ECO:0000259" key="2">
    <source>
        <dbReference type="SMART" id="SM00822"/>
    </source>
</evidence>
<proteinExistence type="inferred from homology"/>
<dbReference type="PRINTS" id="PR00081">
    <property type="entry name" value="GDHRDH"/>
</dbReference>
<sequence>MTSFPDFGVAGRVALVTGAARGLGRAIALALANAGADVALGLRDVGADSGLAAEIRALGRTALPLQMDLADPGQIAGAVEAVTDRFGRIDILVNNAGVAPGNPAEDVTETDFDRTVAINLKGVFLTSQAAGRVMIRQGYGRIVNLGSQAGEVALPGESVYCMTKAAVAHLTRCLAVEWGPYGITVNNVAPTFVRTPGTAAALADPEFEADVIERIAALHRIGEPMEVAGAVLFLASPAASLVTGHTLVVDGGWTVR</sequence>
<dbReference type="Pfam" id="PF13561">
    <property type="entry name" value="adh_short_C2"/>
    <property type="match status" value="1"/>
</dbReference>
<gene>
    <name evidence="3" type="ORF">ACFOYY_22945</name>
</gene>
<dbReference type="Proteomes" id="UP001595698">
    <property type="component" value="Unassembled WGS sequence"/>
</dbReference>
<dbReference type="GO" id="GO:0016491">
    <property type="term" value="F:oxidoreductase activity"/>
    <property type="evidence" value="ECO:0007669"/>
    <property type="project" value="UniProtKB-KW"/>
</dbReference>
<dbReference type="EMBL" id="JBHSBC010000022">
    <property type="protein sequence ID" value="MFC3983007.1"/>
    <property type="molecule type" value="Genomic_DNA"/>
</dbReference>
<dbReference type="SUPFAM" id="SSF51735">
    <property type="entry name" value="NAD(P)-binding Rossmann-fold domains"/>
    <property type="match status" value="1"/>
</dbReference>
<dbReference type="EC" id="1.1.1.-" evidence="3"/>
<accession>A0ABV8F2W7</accession>
<dbReference type="InterPro" id="IPR036291">
    <property type="entry name" value="NAD(P)-bd_dom_sf"/>
</dbReference>
<dbReference type="PANTHER" id="PTHR42760">
    <property type="entry name" value="SHORT-CHAIN DEHYDROGENASES/REDUCTASES FAMILY MEMBER"/>
    <property type="match status" value="1"/>
</dbReference>
<comment type="caution">
    <text evidence="3">The sequence shown here is derived from an EMBL/GenBank/DDBJ whole genome shotgun (WGS) entry which is preliminary data.</text>
</comment>